<dbReference type="RefSeq" id="WP_007687913.1">
    <property type="nucleotide sequence ID" value="NZ_CP013070.1"/>
</dbReference>
<evidence type="ECO:0000313" key="3">
    <source>
        <dbReference type="Proteomes" id="UP000004550"/>
    </source>
</evidence>
<dbReference type="KEGG" id="sinb:SIDU_12960"/>
<name>A0A1L5BRA3_SPHIB</name>
<dbReference type="EMBL" id="CP013070">
    <property type="protein sequence ID" value="APL95348.1"/>
    <property type="molecule type" value="Genomic_DNA"/>
</dbReference>
<dbReference type="Proteomes" id="UP000004550">
    <property type="component" value="Chromosome"/>
</dbReference>
<dbReference type="Pfam" id="PF20619">
    <property type="entry name" value="DUF6804"/>
    <property type="match status" value="1"/>
</dbReference>
<accession>A0A1L5BRA3</accession>
<dbReference type="InterPro" id="IPR046548">
    <property type="entry name" value="DUF6804"/>
</dbReference>
<dbReference type="InterPro" id="IPR024399">
    <property type="entry name" value="DUF2628"/>
</dbReference>
<keyword evidence="1" id="KW-0472">Membrane</keyword>
<feature type="transmembrane region" description="Helical" evidence="1">
    <location>
        <begin position="202"/>
        <end position="222"/>
    </location>
</feature>
<protein>
    <recommendedName>
        <fullName evidence="4">DUF2628 domain-containing protein</fullName>
    </recommendedName>
</protein>
<evidence type="ECO:0000313" key="2">
    <source>
        <dbReference type="EMBL" id="APL95348.1"/>
    </source>
</evidence>
<dbReference type="Pfam" id="PF10947">
    <property type="entry name" value="DUF2628"/>
    <property type="match status" value="1"/>
</dbReference>
<gene>
    <name evidence="2" type="ORF">SIDU_12960</name>
</gene>
<feature type="transmembrane region" description="Helical" evidence="1">
    <location>
        <begin position="75"/>
        <end position="98"/>
    </location>
</feature>
<sequence length="285" mass="31646">MRSFNVFSNDDGDYKAVKQGWCWPAFFFGSIWALFNGLWLAAFLLLPIDLVFSITGNNTNGYVDPYDRYDEPTRLVVLAVSSVLLTIRILFGLFGNALRARKLRRLGFSHIGRVKADGKAHAISLCKAAPSDSGGQQAEPMAARAPSVSSPAITPHVEPERPIGLGEPRREKITPQGFLPHWLGWSIAALSILAVADMPYGYYQLLRLLVTGYMGYLAALYFIRKPSSWAWAFSFIALLYNPVFVITMSKEFHALVNLIAAAAIAWEIKKLRGAFLISRPIKAPH</sequence>
<reference evidence="2 3" key="1">
    <citation type="journal article" date="2012" name="J. Bacteriol.">
        <title>Genome sequence of Sphingobium indicum B90A, a hexachlorocyclohexane-degrading bacterium.</title>
        <authorList>
            <person name="Anand S."/>
            <person name="Sangwan N."/>
            <person name="Lata P."/>
            <person name="Kaur J."/>
            <person name="Dua A."/>
            <person name="Singh A.K."/>
            <person name="Verma M."/>
            <person name="Kaur J."/>
            <person name="Khurana J.P."/>
            <person name="Khurana P."/>
            <person name="Mathur S."/>
            <person name="Lal R."/>
        </authorList>
    </citation>
    <scope>NUCLEOTIDE SEQUENCE [LARGE SCALE GENOMIC DNA]</scope>
    <source>
        <strain evidence="3">DSM 16412 / CCM 7286 / MTCC 6364 / B90A</strain>
    </source>
</reference>
<organism evidence="2 3">
    <name type="scientific">Sphingobium indicum (strain DSM 16412 / CCM 7286 / MTCC 6364 / B90A)</name>
    <dbReference type="NCBI Taxonomy" id="861109"/>
    <lineage>
        <taxon>Bacteria</taxon>
        <taxon>Pseudomonadati</taxon>
        <taxon>Pseudomonadota</taxon>
        <taxon>Alphaproteobacteria</taxon>
        <taxon>Sphingomonadales</taxon>
        <taxon>Sphingomonadaceae</taxon>
        <taxon>Sphingobium</taxon>
    </lineage>
</organism>
<keyword evidence="1" id="KW-1133">Transmembrane helix</keyword>
<feature type="transmembrane region" description="Helical" evidence="1">
    <location>
        <begin position="229"/>
        <end position="246"/>
    </location>
</feature>
<evidence type="ECO:0008006" key="4">
    <source>
        <dbReference type="Google" id="ProtNLM"/>
    </source>
</evidence>
<feature type="transmembrane region" description="Helical" evidence="1">
    <location>
        <begin position="21"/>
        <end position="46"/>
    </location>
</feature>
<evidence type="ECO:0000256" key="1">
    <source>
        <dbReference type="SAM" id="Phobius"/>
    </source>
</evidence>
<keyword evidence="1" id="KW-0812">Transmembrane</keyword>
<proteinExistence type="predicted"/>
<dbReference type="AlphaFoldDB" id="A0A1L5BRA3"/>
<feature type="transmembrane region" description="Helical" evidence="1">
    <location>
        <begin position="178"/>
        <end position="196"/>
    </location>
</feature>